<proteinExistence type="predicted"/>
<dbReference type="InterPro" id="IPR010985">
    <property type="entry name" value="Ribbon_hlx_hlx"/>
</dbReference>
<dbReference type="SUPFAM" id="SSF47598">
    <property type="entry name" value="Ribbon-helix-helix"/>
    <property type="match status" value="1"/>
</dbReference>
<evidence type="ECO:0000313" key="2">
    <source>
        <dbReference type="Proteomes" id="UP001302343"/>
    </source>
</evidence>
<reference evidence="1 2" key="1">
    <citation type="journal article" date="2023" name="Nat. Microbiol.">
        <title>A compendium of viruses from methanogenic archaea reveals their diversity and adaptations to the gut environment.</title>
        <authorList>
            <person name="Medvedeva S."/>
            <person name="Borrel G."/>
            <person name="Krupovic M."/>
            <person name="Gribaldo S."/>
        </authorList>
    </citation>
    <scope>NUCLEOTIDE SEQUENCE [LARGE SCALE GENOMIC DNA]</scope>
</reference>
<sequence>MTKDKFDELIQKQVERENKIKQVREDYLNGMNELPKKQITVKLFPNTHKTLKIIATAKDTTLETIATSILEERMDGFDIVEYVKESFGNDNGFDWLKRMDIDNSAYDINDKLLDKGNPRKRINVKVDPDTHKKLRIVSAIQDRSLNKIVGSIIEYEIGEKNNIDASKLMDEILESLKDKE</sequence>
<accession>A0AA86XKF9</accession>
<dbReference type="GO" id="GO:0006355">
    <property type="term" value="P:regulation of DNA-templated transcription"/>
    <property type="evidence" value="ECO:0007669"/>
    <property type="project" value="InterPro"/>
</dbReference>
<dbReference type="RefSeq" id="YP_013605320.1">
    <property type="nucleotide sequence ID" value="NC_133304.1"/>
</dbReference>
<evidence type="ECO:0000313" key="1">
    <source>
        <dbReference type="EMBL" id="DBA35540.1"/>
    </source>
</evidence>
<dbReference type="Proteomes" id="UP001302343">
    <property type="component" value="Segment"/>
</dbReference>
<dbReference type="GeneID" id="300198921"/>
<name>A0AA86XKF9_9CAUD</name>
<keyword evidence="2" id="KW-1185">Reference proteome</keyword>
<organism evidence="1 2">
    <name type="scientific">Caudoviricetes sp. vir323</name>
    <dbReference type="NCBI Taxonomy" id="3068356"/>
    <lineage>
        <taxon>Viruses</taxon>
        <taxon>Duplodnaviria</taxon>
        <taxon>Heunggongvirae</taxon>
        <taxon>Uroviricota</taxon>
        <taxon>Caudoviricetes</taxon>
    </lineage>
</organism>
<protein>
    <submittedName>
        <fullName evidence="1">Uncharacterized protein</fullName>
    </submittedName>
</protein>
<dbReference type="EMBL" id="BK063679">
    <property type="protein sequence ID" value="DBA35540.1"/>
    <property type="molecule type" value="Genomic_DNA"/>
</dbReference>
<gene>
    <name evidence="1" type="ORF">vir323_00028</name>
</gene>